<sequence length="229" mass="25369">MTVQQRTLYGFGDSLIAGHELRIGLLDDFAQREHLTLHNFAVNGATMIPTKPSDHTWASENHIPDLARQLAQAPTAAPDLIVFDGTTNDALNYVDQLYPLGAPAADYQVTSFDLASYAGCFENVLAQMQAKYPFAPRYFVAVHHMPAIPLARQDQVQAMAAQLCRKWSVPVIDIYGAGQINTFNPEMAARFSYNSGSHPQDGDGTHLNARGYQRYYTPMLQAQIKLAPR</sequence>
<dbReference type="Proteomes" id="UP001596310">
    <property type="component" value="Unassembled WGS sequence"/>
</dbReference>
<accession>A0ABW1USK1</accession>
<dbReference type="InterPro" id="IPR013830">
    <property type="entry name" value="SGNH_hydro"/>
</dbReference>
<protein>
    <submittedName>
        <fullName evidence="2">SGNH/GDSL hydrolase family protein</fullName>
    </submittedName>
</protein>
<dbReference type="Pfam" id="PF13472">
    <property type="entry name" value="Lipase_GDSL_2"/>
    <property type="match status" value="1"/>
</dbReference>
<dbReference type="RefSeq" id="WP_125599861.1">
    <property type="nucleotide sequence ID" value="NZ_JBHSSM010000022.1"/>
</dbReference>
<organism evidence="2 3">
    <name type="scientific">Lapidilactobacillus achengensis</name>
    <dbReference type="NCBI Taxonomy" id="2486000"/>
    <lineage>
        <taxon>Bacteria</taxon>
        <taxon>Bacillati</taxon>
        <taxon>Bacillota</taxon>
        <taxon>Bacilli</taxon>
        <taxon>Lactobacillales</taxon>
        <taxon>Lactobacillaceae</taxon>
        <taxon>Lapidilactobacillus</taxon>
    </lineage>
</organism>
<evidence type="ECO:0000259" key="1">
    <source>
        <dbReference type="Pfam" id="PF13472"/>
    </source>
</evidence>
<proteinExistence type="predicted"/>
<keyword evidence="3" id="KW-1185">Reference proteome</keyword>
<dbReference type="EMBL" id="JBHSSM010000022">
    <property type="protein sequence ID" value="MFC6315877.1"/>
    <property type="molecule type" value="Genomic_DNA"/>
</dbReference>
<reference evidence="3" key="1">
    <citation type="journal article" date="2019" name="Int. J. Syst. Evol. Microbiol.">
        <title>The Global Catalogue of Microorganisms (GCM) 10K type strain sequencing project: providing services to taxonomists for standard genome sequencing and annotation.</title>
        <authorList>
            <consortium name="The Broad Institute Genomics Platform"/>
            <consortium name="The Broad Institute Genome Sequencing Center for Infectious Disease"/>
            <person name="Wu L."/>
            <person name="Ma J."/>
        </authorList>
    </citation>
    <scope>NUCLEOTIDE SEQUENCE [LARGE SCALE GENOMIC DNA]</scope>
    <source>
        <strain evidence="3">CCM 8897</strain>
    </source>
</reference>
<evidence type="ECO:0000313" key="2">
    <source>
        <dbReference type="EMBL" id="MFC6315877.1"/>
    </source>
</evidence>
<dbReference type="CDD" id="cd00229">
    <property type="entry name" value="SGNH_hydrolase"/>
    <property type="match status" value="1"/>
</dbReference>
<comment type="caution">
    <text evidence="2">The sequence shown here is derived from an EMBL/GenBank/DDBJ whole genome shotgun (WGS) entry which is preliminary data.</text>
</comment>
<evidence type="ECO:0000313" key="3">
    <source>
        <dbReference type="Proteomes" id="UP001596310"/>
    </source>
</evidence>
<dbReference type="Gene3D" id="3.40.50.1110">
    <property type="entry name" value="SGNH hydrolase"/>
    <property type="match status" value="1"/>
</dbReference>
<dbReference type="GO" id="GO:0016787">
    <property type="term" value="F:hydrolase activity"/>
    <property type="evidence" value="ECO:0007669"/>
    <property type="project" value="UniProtKB-KW"/>
</dbReference>
<dbReference type="InterPro" id="IPR036514">
    <property type="entry name" value="SGNH_hydro_sf"/>
</dbReference>
<keyword evidence="2" id="KW-0378">Hydrolase</keyword>
<name>A0ABW1USK1_9LACO</name>
<gene>
    <name evidence="2" type="ORF">ACFQHW_09920</name>
</gene>
<feature type="domain" description="SGNH hydrolase-type esterase" evidence="1">
    <location>
        <begin position="11"/>
        <end position="214"/>
    </location>
</feature>
<dbReference type="SUPFAM" id="SSF52266">
    <property type="entry name" value="SGNH hydrolase"/>
    <property type="match status" value="1"/>
</dbReference>